<evidence type="ECO:0000313" key="1">
    <source>
        <dbReference type="EMBL" id="CFR16203.1"/>
    </source>
</evidence>
<proteinExistence type="predicted"/>
<organism evidence="1 2">
    <name type="scientific">Yersinia frederiksenii</name>
    <dbReference type="NCBI Taxonomy" id="29484"/>
    <lineage>
        <taxon>Bacteria</taxon>
        <taxon>Pseudomonadati</taxon>
        <taxon>Pseudomonadota</taxon>
        <taxon>Gammaproteobacteria</taxon>
        <taxon>Enterobacterales</taxon>
        <taxon>Yersiniaceae</taxon>
        <taxon>Yersinia</taxon>
    </lineage>
</organism>
<accession>A0AAI8ZVD9</accession>
<evidence type="ECO:0000313" key="2">
    <source>
        <dbReference type="Proteomes" id="UP000046784"/>
    </source>
</evidence>
<dbReference type="AlphaFoldDB" id="A0AAI8ZVD9"/>
<dbReference type="Proteomes" id="UP000046784">
    <property type="component" value="Unassembled WGS sequence"/>
</dbReference>
<sequence>MNTIEIKVNVDTAPLDSLITKLERAVELQKQLTHTPSSVVFNDGINIDGCVFSGKIEAGIGPSLASIKELQDNVAAIITNATDTRHLVEQVNYQREQDFAVLYKNIRALEESISRLSSRDSFIR</sequence>
<protein>
    <submittedName>
        <fullName evidence="1">Uncharacterized protein</fullName>
    </submittedName>
</protein>
<gene>
    <name evidence="1" type="ORF">ERS008524_04437</name>
</gene>
<name>A0AAI8ZVD9_YERFR</name>
<dbReference type="EMBL" id="CGCB01000060">
    <property type="protein sequence ID" value="CFR16203.1"/>
    <property type="molecule type" value="Genomic_DNA"/>
</dbReference>
<comment type="caution">
    <text evidence="1">The sequence shown here is derived from an EMBL/GenBank/DDBJ whole genome shotgun (WGS) entry which is preliminary data.</text>
</comment>
<dbReference type="RefSeq" id="WP_057645862.1">
    <property type="nucleotide sequence ID" value="NZ_CABMMF010000060.1"/>
</dbReference>
<reference evidence="1 2" key="1">
    <citation type="submission" date="2015-03" db="EMBL/GenBank/DDBJ databases">
        <authorList>
            <consortium name="Pathogen Informatics"/>
            <person name="Murphy D."/>
        </authorList>
    </citation>
    <scope>NUCLEOTIDE SEQUENCE [LARGE SCALE GENOMIC DNA]</scope>
    <source>
        <strain evidence="1 2">3400/83</strain>
    </source>
</reference>